<feature type="domain" description="AAA+ ATPase" evidence="8">
    <location>
        <begin position="22"/>
        <end position="375"/>
    </location>
</feature>
<keyword evidence="3 6" id="KW-0547">Nucleotide-binding</keyword>
<dbReference type="Gene3D" id="3.40.50.300">
    <property type="entry name" value="P-loop containing nucleotide triphosphate hydrolases"/>
    <property type="match status" value="1"/>
</dbReference>
<dbReference type="InterPro" id="IPR042174">
    <property type="entry name" value="RecF_2"/>
</dbReference>
<dbReference type="EMBL" id="PDEQ01000008">
    <property type="protein sequence ID" value="PEN12326.1"/>
    <property type="molecule type" value="Genomic_DNA"/>
</dbReference>
<evidence type="ECO:0000313" key="9">
    <source>
        <dbReference type="EMBL" id="PEN12326.1"/>
    </source>
</evidence>
<keyword evidence="10" id="KW-1185">Reference proteome</keyword>
<dbReference type="NCBIfam" id="TIGR00611">
    <property type="entry name" value="recf"/>
    <property type="match status" value="1"/>
</dbReference>
<feature type="region of interest" description="Disordered" evidence="7">
    <location>
        <begin position="378"/>
        <end position="418"/>
    </location>
</feature>
<sequence>MILRTLRLRSFRAHDETTLELRPKVNLLHGANGVGKTNVLEAIHYVCLTKSFAASNDRYVVRQNAPYLEVEGLFEGVRSTETRVRMVYVPSEGKKVFVNGAPLDRLTEIVGMLPVVVFSPEDHALTAEGPSERRRFLNNILSQARPVYMDDLMKYRRARKQRNEVLRQYKKRPSPPPEPLIEPWTEKIISIGSRVIHRRNAFLHTFREYLVDAYERIDAVAEEPTIEYDTIGGFADGTELEDIEETFRAELERKRDHEHQRGTTLVGPQRDELVFRLDDLEVRRYGSQGQHRTFAMALKLAQYLYLTDRLDTQPILLLDDAFGKLDARRTDVFLELLLSDVIGQSLITATRRAPFAHTIDFSRPMHRSMHVTRVDGAARVTPETHSEEGDTVNGGASGESDEADRQAAQSPATETQQT</sequence>
<dbReference type="Proteomes" id="UP000220102">
    <property type="component" value="Unassembled WGS sequence"/>
</dbReference>
<reference evidence="9 10" key="1">
    <citation type="submission" date="2017-10" db="EMBL/GenBank/DDBJ databases">
        <title>Draft genome of Longibacter Salinarum.</title>
        <authorList>
            <person name="Goh K.M."/>
            <person name="Shamsir M.S."/>
            <person name="Lim S.W."/>
        </authorList>
    </citation>
    <scope>NUCLEOTIDE SEQUENCE [LARGE SCALE GENOMIC DNA]</scope>
    <source>
        <strain evidence="9 10">KCTC 52045</strain>
    </source>
</reference>
<dbReference type="GO" id="GO:0006260">
    <property type="term" value="P:DNA replication"/>
    <property type="evidence" value="ECO:0007669"/>
    <property type="project" value="UniProtKB-UniRule"/>
</dbReference>
<dbReference type="GO" id="GO:0005737">
    <property type="term" value="C:cytoplasm"/>
    <property type="evidence" value="ECO:0007669"/>
    <property type="project" value="UniProtKB-SubCell"/>
</dbReference>
<organism evidence="9 10">
    <name type="scientific">Longibacter salinarum</name>
    <dbReference type="NCBI Taxonomy" id="1850348"/>
    <lineage>
        <taxon>Bacteria</taxon>
        <taxon>Pseudomonadati</taxon>
        <taxon>Rhodothermota</taxon>
        <taxon>Rhodothermia</taxon>
        <taxon>Rhodothermales</taxon>
        <taxon>Salisaetaceae</taxon>
        <taxon>Longibacter</taxon>
    </lineage>
</organism>
<dbReference type="SUPFAM" id="SSF52540">
    <property type="entry name" value="P-loop containing nucleoside triphosphate hydrolases"/>
    <property type="match status" value="1"/>
</dbReference>
<dbReference type="Gene3D" id="1.20.1050.90">
    <property type="entry name" value="RecF/RecN/SMC, N-terminal domain"/>
    <property type="match status" value="1"/>
</dbReference>
<dbReference type="HAMAP" id="MF_00365">
    <property type="entry name" value="RecF"/>
    <property type="match status" value="1"/>
</dbReference>
<keyword evidence="6" id="KW-0227">DNA damage</keyword>
<comment type="function">
    <text evidence="6">The RecF protein is involved in DNA metabolism; it is required for DNA replication and normal SOS inducibility. RecF binds preferentially to single-stranded, linear DNA. It also seems to bind ATP.</text>
</comment>
<dbReference type="GO" id="GO:0009432">
    <property type="term" value="P:SOS response"/>
    <property type="evidence" value="ECO:0007669"/>
    <property type="project" value="UniProtKB-UniRule"/>
</dbReference>
<feature type="binding site" evidence="6">
    <location>
        <begin position="30"/>
        <end position="37"/>
    </location>
    <ligand>
        <name>ATP</name>
        <dbReference type="ChEBI" id="CHEBI:30616"/>
    </ligand>
</feature>
<keyword evidence="6" id="KW-0234">DNA repair</keyword>
<comment type="similarity">
    <text evidence="6">Belongs to the RecF family.</text>
</comment>
<evidence type="ECO:0000256" key="7">
    <source>
        <dbReference type="SAM" id="MobiDB-lite"/>
    </source>
</evidence>
<dbReference type="InterPro" id="IPR027417">
    <property type="entry name" value="P-loop_NTPase"/>
</dbReference>
<dbReference type="GO" id="GO:0000731">
    <property type="term" value="P:DNA synthesis involved in DNA repair"/>
    <property type="evidence" value="ECO:0007669"/>
    <property type="project" value="TreeGrafter"/>
</dbReference>
<name>A0A2A8CUP1_9BACT</name>
<evidence type="ECO:0000256" key="4">
    <source>
        <dbReference type="ARBA" id="ARBA00022840"/>
    </source>
</evidence>
<keyword evidence="5 6" id="KW-0238">DNA-binding</keyword>
<comment type="caution">
    <text evidence="9">The sequence shown here is derived from an EMBL/GenBank/DDBJ whole genome shotgun (WGS) entry which is preliminary data.</text>
</comment>
<keyword evidence="6" id="KW-0742">SOS response</keyword>
<evidence type="ECO:0000256" key="6">
    <source>
        <dbReference type="HAMAP-Rule" id="MF_00365"/>
    </source>
</evidence>
<feature type="compositionally biased region" description="Polar residues" evidence="7">
    <location>
        <begin position="407"/>
        <end position="418"/>
    </location>
</feature>
<comment type="subcellular location">
    <subcellularLocation>
        <location evidence="6">Cytoplasm</location>
    </subcellularLocation>
</comment>
<dbReference type="InterPro" id="IPR001238">
    <property type="entry name" value="DNA-binding_RecF"/>
</dbReference>
<protein>
    <recommendedName>
        <fullName evidence="6">DNA replication and repair protein RecF</fullName>
    </recommendedName>
</protein>
<dbReference type="SMART" id="SM00382">
    <property type="entry name" value="AAA"/>
    <property type="match status" value="1"/>
</dbReference>
<dbReference type="GO" id="GO:0006302">
    <property type="term" value="P:double-strand break repair"/>
    <property type="evidence" value="ECO:0007669"/>
    <property type="project" value="TreeGrafter"/>
</dbReference>
<dbReference type="OrthoDB" id="9803889at2"/>
<keyword evidence="4 6" id="KW-0067">ATP-binding</keyword>
<proteinExistence type="inferred from homology"/>
<gene>
    <name evidence="6" type="primary">recF</name>
    <name evidence="9" type="ORF">CRI94_15000</name>
</gene>
<evidence type="ECO:0000256" key="1">
    <source>
        <dbReference type="ARBA" id="ARBA00022490"/>
    </source>
</evidence>
<dbReference type="GO" id="GO:0005524">
    <property type="term" value="F:ATP binding"/>
    <property type="evidence" value="ECO:0007669"/>
    <property type="project" value="UniProtKB-UniRule"/>
</dbReference>
<dbReference type="PANTHER" id="PTHR32182">
    <property type="entry name" value="DNA REPLICATION AND REPAIR PROTEIN RECF"/>
    <property type="match status" value="1"/>
</dbReference>
<dbReference type="PANTHER" id="PTHR32182:SF0">
    <property type="entry name" value="DNA REPLICATION AND REPAIR PROTEIN RECF"/>
    <property type="match status" value="1"/>
</dbReference>
<dbReference type="InterPro" id="IPR003593">
    <property type="entry name" value="AAA+_ATPase"/>
</dbReference>
<dbReference type="InterPro" id="IPR003395">
    <property type="entry name" value="RecF/RecN/SMC_N"/>
</dbReference>
<keyword evidence="1 6" id="KW-0963">Cytoplasm</keyword>
<dbReference type="GO" id="GO:0003697">
    <property type="term" value="F:single-stranded DNA binding"/>
    <property type="evidence" value="ECO:0007669"/>
    <property type="project" value="UniProtKB-UniRule"/>
</dbReference>
<evidence type="ECO:0000256" key="2">
    <source>
        <dbReference type="ARBA" id="ARBA00022705"/>
    </source>
</evidence>
<dbReference type="AlphaFoldDB" id="A0A2A8CUP1"/>
<evidence type="ECO:0000313" key="10">
    <source>
        <dbReference type="Proteomes" id="UP000220102"/>
    </source>
</evidence>
<evidence type="ECO:0000256" key="5">
    <source>
        <dbReference type="ARBA" id="ARBA00023125"/>
    </source>
</evidence>
<evidence type="ECO:0000259" key="8">
    <source>
        <dbReference type="SMART" id="SM00382"/>
    </source>
</evidence>
<accession>A0A2A8CUP1</accession>
<dbReference type="RefSeq" id="WP_098077626.1">
    <property type="nucleotide sequence ID" value="NZ_PDEQ01000008.1"/>
</dbReference>
<evidence type="ECO:0000256" key="3">
    <source>
        <dbReference type="ARBA" id="ARBA00022741"/>
    </source>
</evidence>
<dbReference type="Pfam" id="PF02463">
    <property type="entry name" value="SMC_N"/>
    <property type="match status" value="1"/>
</dbReference>
<keyword evidence="2 6" id="KW-0235">DNA replication</keyword>